<dbReference type="EMBL" id="JBBPFD010000006">
    <property type="protein sequence ID" value="KAK7921877.1"/>
    <property type="molecule type" value="Genomic_DNA"/>
</dbReference>
<organism evidence="2 3">
    <name type="scientific">Mugilogobius chulae</name>
    <name type="common">yellowstripe goby</name>
    <dbReference type="NCBI Taxonomy" id="88201"/>
    <lineage>
        <taxon>Eukaryota</taxon>
        <taxon>Metazoa</taxon>
        <taxon>Chordata</taxon>
        <taxon>Craniata</taxon>
        <taxon>Vertebrata</taxon>
        <taxon>Euteleostomi</taxon>
        <taxon>Actinopterygii</taxon>
        <taxon>Neopterygii</taxon>
        <taxon>Teleostei</taxon>
        <taxon>Neoteleostei</taxon>
        <taxon>Acanthomorphata</taxon>
        <taxon>Gobiaria</taxon>
        <taxon>Gobiiformes</taxon>
        <taxon>Gobioidei</taxon>
        <taxon>Gobiidae</taxon>
        <taxon>Gobionellinae</taxon>
        <taxon>Mugilogobius</taxon>
    </lineage>
</organism>
<feature type="region of interest" description="Disordered" evidence="1">
    <location>
        <begin position="1"/>
        <end position="33"/>
    </location>
</feature>
<dbReference type="AlphaFoldDB" id="A0AAW0PKX3"/>
<evidence type="ECO:0000313" key="2">
    <source>
        <dbReference type="EMBL" id="KAK7921877.1"/>
    </source>
</evidence>
<gene>
    <name evidence="2" type="ORF">WMY93_008779</name>
</gene>
<dbReference type="Proteomes" id="UP001460270">
    <property type="component" value="Unassembled WGS sequence"/>
</dbReference>
<keyword evidence="3" id="KW-1185">Reference proteome</keyword>
<comment type="caution">
    <text evidence="2">The sequence shown here is derived from an EMBL/GenBank/DDBJ whole genome shotgun (WGS) entry which is preliminary data.</text>
</comment>
<accession>A0AAW0PKX3</accession>
<dbReference type="PANTHER" id="PTHR31912:SF34">
    <property type="entry name" value="NOTOCHORD-RELATED PROTEIN"/>
    <property type="match status" value="1"/>
</dbReference>
<proteinExistence type="predicted"/>
<name>A0AAW0PKX3_9GOBI</name>
<protein>
    <submittedName>
        <fullName evidence="2">Uncharacterized protein</fullName>
    </submittedName>
</protein>
<dbReference type="PANTHER" id="PTHR31912">
    <property type="entry name" value="IP13529P"/>
    <property type="match status" value="1"/>
</dbReference>
<sequence>MYNFTSQAEEEEKEAEIVKSKRGRTKKRMPENFVSNGRQGFAIDSSCLRELPVARDNRIGVQALFRQPSIPTDLHSDSDSDSLLFRQTSTPTAFCSDTFLGVKLPSSENEPTAEMDGAQGSEVSAPGPVVPQIEESISARVTAEDKAWTESNSNRLEWRLADFAEAAFLSCKKHTQKGGSLSTSCRRETFMLEEFKIVQPVEYSTCHAKQTVVYVPILKMLNALLNKDEILEKVLSVDTNCDGFCSYRDGLRFKENVLLTEEGYRIALGLYIDDFEVANPLGTSKKKHKVCAVYWVLLNIENKFRSSLNAIQLALMCKVNTVKECGYSEVLHPLLQDLVHLEKSGVYVERLGSSIRGTVLYMAADNLAAHSLAGFQESFVSDKICRFCMATKDEIQNNEVSSGYFRLRTKDEHKQHVQEVKENPYLAKEYGVKGSCPLSKLEHFQVVNGFAPDILHDLLEGVIPYELSICIDNLIKKKYFTFDMLNNAIKTFPYTHTDKTNQPQPIPKTFHAKGTIGGNGHENWTLLRLLPLMIGRYIPEGDETWEVILCLKDVLELAMSTKFTEDTIDYLNIKLSEHRALLKSAFPNYKLRPKHHYLEHYPSLICVFGPLADVWTMRFEGKHKFFKE</sequence>
<feature type="region of interest" description="Disordered" evidence="1">
    <location>
        <begin position="105"/>
        <end position="125"/>
    </location>
</feature>
<evidence type="ECO:0000256" key="1">
    <source>
        <dbReference type="SAM" id="MobiDB-lite"/>
    </source>
</evidence>
<evidence type="ECO:0000313" key="3">
    <source>
        <dbReference type="Proteomes" id="UP001460270"/>
    </source>
</evidence>
<reference evidence="3" key="1">
    <citation type="submission" date="2024-04" db="EMBL/GenBank/DDBJ databases">
        <title>Salinicola lusitanus LLJ914,a marine bacterium isolated from the Okinawa Trough.</title>
        <authorList>
            <person name="Li J."/>
        </authorList>
    </citation>
    <scope>NUCLEOTIDE SEQUENCE [LARGE SCALE GENOMIC DNA]</scope>
</reference>